<protein>
    <recommendedName>
        <fullName evidence="5">Signal recognition particle-docking protein FtsY</fullName>
    </recommendedName>
</protein>
<name>A0ABN2YJZ0_9MICC</name>
<evidence type="ECO:0000313" key="3">
    <source>
        <dbReference type="EMBL" id="GAA2127287.1"/>
    </source>
</evidence>
<keyword evidence="2" id="KW-0812">Transmembrane</keyword>
<evidence type="ECO:0008006" key="5">
    <source>
        <dbReference type="Google" id="ProtNLM"/>
    </source>
</evidence>
<feature type="region of interest" description="Disordered" evidence="1">
    <location>
        <begin position="28"/>
        <end position="58"/>
    </location>
</feature>
<feature type="transmembrane region" description="Helical" evidence="2">
    <location>
        <begin position="6"/>
        <end position="26"/>
    </location>
</feature>
<evidence type="ECO:0000256" key="1">
    <source>
        <dbReference type="SAM" id="MobiDB-lite"/>
    </source>
</evidence>
<organism evidence="3 4">
    <name type="scientific">Arthrobacter humicola</name>
    <dbReference type="NCBI Taxonomy" id="409291"/>
    <lineage>
        <taxon>Bacteria</taxon>
        <taxon>Bacillati</taxon>
        <taxon>Actinomycetota</taxon>
        <taxon>Actinomycetes</taxon>
        <taxon>Micrococcales</taxon>
        <taxon>Micrococcaceae</taxon>
        <taxon>Arthrobacter</taxon>
    </lineage>
</organism>
<comment type="caution">
    <text evidence="3">The sequence shown here is derived from an EMBL/GenBank/DDBJ whole genome shotgun (WGS) entry which is preliminary data.</text>
</comment>
<keyword evidence="2" id="KW-1133">Transmembrane helix</keyword>
<evidence type="ECO:0000256" key="2">
    <source>
        <dbReference type="SAM" id="Phobius"/>
    </source>
</evidence>
<keyword evidence="4" id="KW-1185">Reference proteome</keyword>
<keyword evidence="2" id="KW-0472">Membrane</keyword>
<gene>
    <name evidence="3" type="ORF">GCM10009825_05150</name>
</gene>
<reference evidence="3 4" key="1">
    <citation type="journal article" date="2019" name="Int. J. Syst. Evol. Microbiol.">
        <title>The Global Catalogue of Microorganisms (GCM) 10K type strain sequencing project: providing services to taxonomists for standard genome sequencing and annotation.</title>
        <authorList>
            <consortium name="The Broad Institute Genomics Platform"/>
            <consortium name="The Broad Institute Genome Sequencing Center for Infectious Disease"/>
            <person name="Wu L."/>
            <person name="Ma J."/>
        </authorList>
    </citation>
    <scope>NUCLEOTIDE SEQUENCE [LARGE SCALE GENOMIC DNA]</scope>
    <source>
        <strain evidence="3 4">JCM 15921</strain>
    </source>
</reference>
<dbReference type="Proteomes" id="UP001500102">
    <property type="component" value="Unassembled WGS sequence"/>
</dbReference>
<sequence>MELVQLILIIAGIVVVLAVLSALMSFGRRRGEKRVHDKRPATDGDPTAQDPNKDRRDP</sequence>
<accession>A0ABN2YJZ0</accession>
<dbReference type="EMBL" id="BAAAQB010000008">
    <property type="protein sequence ID" value="GAA2127287.1"/>
    <property type="molecule type" value="Genomic_DNA"/>
</dbReference>
<proteinExistence type="predicted"/>
<evidence type="ECO:0000313" key="4">
    <source>
        <dbReference type="Proteomes" id="UP001500102"/>
    </source>
</evidence>